<proteinExistence type="predicted"/>
<dbReference type="PANTHER" id="PTHR16950">
    <property type="entry name" value="ZINC TRANSPORTER SLC39A7 HISTIDINE-RICH MEMBRANE PROTEIN KE4"/>
    <property type="match status" value="1"/>
</dbReference>
<organism evidence="6 7">
    <name type="scientific">Candidatus Naiadarchaeum limnaeum</name>
    <dbReference type="NCBI Taxonomy" id="2756139"/>
    <lineage>
        <taxon>Archaea</taxon>
        <taxon>Candidatus Undinarchaeota</taxon>
        <taxon>Candidatus Undinarchaeia</taxon>
        <taxon>Candidatus Naiadarchaeales</taxon>
        <taxon>Candidatus Naiadarchaeaceae</taxon>
        <taxon>Candidatus Naiadarchaeum</taxon>
    </lineage>
</organism>
<dbReference type="GO" id="GO:0016020">
    <property type="term" value="C:membrane"/>
    <property type="evidence" value="ECO:0007669"/>
    <property type="project" value="UniProtKB-SubCell"/>
</dbReference>
<evidence type="ECO:0000256" key="4">
    <source>
        <dbReference type="ARBA" id="ARBA00023136"/>
    </source>
</evidence>
<evidence type="ECO:0000313" key="7">
    <source>
        <dbReference type="Proteomes" id="UP000646946"/>
    </source>
</evidence>
<keyword evidence="3 5" id="KW-1133">Transmembrane helix</keyword>
<reference evidence="6 7" key="1">
    <citation type="journal article" name="Nat. Commun.">
        <title>Undinarchaeota illuminate DPANN phylogeny and the impact of gene transfer on archaeal evolution.</title>
        <authorList>
            <person name="Dombrowski N."/>
            <person name="Williams T.A."/>
            <person name="Sun J."/>
            <person name="Woodcroft B.J."/>
            <person name="Lee J.H."/>
            <person name="Minh B.Q."/>
            <person name="Rinke C."/>
            <person name="Spang A."/>
        </authorList>
    </citation>
    <scope>NUCLEOTIDE SEQUENCE [LARGE SCALE GENOMIC DNA]</scope>
    <source>
        <strain evidence="6">MAG_bin1129</strain>
    </source>
</reference>
<protein>
    <submittedName>
        <fullName evidence="6">ZIP family metal transporter</fullName>
    </submittedName>
</protein>
<dbReference type="InterPro" id="IPR003689">
    <property type="entry name" value="ZIP"/>
</dbReference>
<dbReference type="AlphaFoldDB" id="A0A832UV35"/>
<sequence length="252" mass="27287">MTLGLILLSVLIVSLVSLVGILTISMSGRKLKNIIFILISFAAGTMLGGAFFDLLPEAAEIEGILIADIFLYTLIGVIVFFLIESFIHLYHCHVGYHKPHEYRHKPIAYLSLIADGLHNFLDGIAIAISFLVGIEVGVAVTIAVILHEIPQEINDFSILIYGGFSNLKALGFNFLSALTAFIGALFAYFFSASMGGGLTAFLLAFSGGGFIYMSAANLIPEMHREAHFDKSVLQLIVLLLGIAIIFVITNFA</sequence>
<evidence type="ECO:0000256" key="5">
    <source>
        <dbReference type="SAM" id="Phobius"/>
    </source>
</evidence>
<gene>
    <name evidence="6" type="ORF">H1016_01790</name>
</gene>
<comment type="subcellular location">
    <subcellularLocation>
        <location evidence="1">Membrane</location>
        <topology evidence="1">Multi-pass membrane protein</topology>
    </subcellularLocation>
</comment>
<dbReference type="PANTHER" id="PTHR16950:SF16">
    <property type="entry name" value="ZINC TRANSPORTER ZIP13"/>
    <property type="match status" value="1"/>
</dbReference>
<evidence type="ECO:0000256" key="1">
    <source>
        <dbReference type="ARBA" id="ARBA00004141"/>
    </source>
</evidence>
<keyword evidence="2 5" id="KW-0812">Transmembrane</keyword>
<evidence type="ECO:0000313" key="6">
    <source>
        <dbReference type="EMBL" id="HIK00250.1"/>
    </source>
</evidence>
<dbReference type="Pfam" id="PF02535">
    <property type="entry name" value="Zip"/>
    <property type="match status" value="2"/>
</dbReference>
<keyword evidence="7" id="KW-1185">Reference proteome</keyword>
<feature type="transmembrane region" description="Helical" evidence="5">
    <location>
        <begin position="64"/>
        <end position="83"/>
    </location>
</feature>
<feature type="transmembrane region" description="Helical" evidence="5">
    <location>
        <begin position="167"/>
        <end position="190"/>
    </location>
</feature>
<accession>A0A832UV35</accession>
<dbReference type="Proteomes" id="UP000646946">
    <property type="component" value="Unassembled WGS sequence"/>
</dbReference>
<keyword evidence="4 5" id="KW-0472">Membrane</keyword>
<feature type="transmembrane region" description="Helical" evidence="5">
    <location>
        <begin position="124"/>
        <end position="146"/>
    </location>
</feature>
<name>A0A832UV35_9ARCH</name>
<evidence type="ECO:0000256" key="2">
    <source>
        <dbReference type="ARBA" id="ARBA00022692"/>
    </source>
</evidence>
<feature type="transmembrane region" description="Helical" evidence="5">
    <location>
        <begin position="196"/>
        <end position="219"/>
    </location>
</feature>
<feature type="transmembrane region" description="Helical" evidence="5">
    <location>
        <begin position="231"/>
        <end position="251"/>
    </location>
</feature>
<dbReference type="GO" id="GO:0046873">
    <property type="term" value="F:metal ion transmembrane transporter activity"/>
    <property type="evidence" value="ECO:0007669"/>
    <property type="project" value="InterPro"/>
</dbReference>
<comment type="caution">
    <text evidence="6">The sequence shown here is derived from an EMBL/GenBank/DDBJ whole genome shotgun (WGS) entry which is preliminary data.</text>
</comment>
<evidence type="ECO:0000256" key="3">
    <source>
        <dbReference type="ARBA" id="ARBA00022989"/>
    </source>
</evidence>
<dbReference type="EMBL" id="DVAB01000017">
    <property type="protein sequence ID" value="HIK00250.1"/>
    <property type="molecule type" value="Genomic_DNA"/>
</dbReference>
<feature type="transmembrane region" description="Helical" evidence="5">
    <location>
        <begin position="34"/>
        <end position="52"/>
    </location>
</feature>